<name>A0A9P0CU48_9CUCU</name>
<organism evidence="1 2">
    <name type="scientific">Psylliodes chrysocephalus</name>
    <dbReference type="NCBI Taxonomy" id="3402493"/>
    <lineage>
        <taxon>Eukaryota</taxon>
        <taxon>Metazoa</taxon>
        <taxon>Ecdysozoa</taxon>
        <taxon>Arthropoda</taxon>
        <taxon>Hexapoda</taxon>
        <taxon>Insecta</taxon>
        <taxon>Pterygota</taxon>
        <taxon>Neoptera</taxon>
        <taxon>Endopterygota</taxon>
        <taxon>Coleoptera</taxon>
        <taxon>Polyphaga</taxon>
        <taxon>Cucujiformia</taxon>
        <taxon>Chrysomeloidea</taxon>
        <taxon>Chrysomelidae</taxon>
        <taxon>Galerucinae</taxon>
        <taxon>Alticini</taxon>
        <taxon>Psylliodes</taxon>
    </lineage>
</organism>
<accession>A0A9P0CU48</accession>
<sequence>MEQLDRLIQQADQEILEAKLRSKSCLITNIDRVWERSQASFITEEGAQMLALPKKRIEAEIAGLAHGQPKLSKWRIQAHLKPRFSSNFAMNVQLMVMSKLTQAIPKNSLLHVDTATLQNLLADPTFNKTGPIDLLLGAEEYMKSCFQLQ</sequence>
<reference evidence="1" key="1">
    <citation type="submission" date="2022-01" db="EMBL/GenBank/DDBJ databases">
        <authorList>
            <person name="King R."/>
        </authorList>
    </citation>
    <scope>NUCLEOTIDE SEQUENCE</scope>
</reference>
<dbReference type="OrthoDB" id="6778453at2759"/>
<evidence type="ECO:0000313" key="2">
    <source>
        <dbReference type="Proteomes" id="UP001153636"/>
    </source>
</evidence>
<gene>
    <name evidence="1" type="ORF">PSYICH_LOCUS7086</name>
</gene>
<dbReference type="AlphaFoldDB" id="A0A9P0CU48"/>
<dbReference type="EMBL" id="OV651814">
    <property type="protein sequence ID" value="CAH1105910.1"/>
    <property type="molecule type" value="Genomic_DNA"/>
</dbReference>
<evidence type="ECO:0000313" key="1">
    <source>
        <dbReference type="EMBL" id="CAH1105910.1"/>
    </source>
</evidence>
<proteinExistence type="predicted"/>
<dbReference type="Proteomes" id="UP001153636">
    <property type="component" value="Chromosome 2"/>
</dbReference>
<keyword evidence="2" id="KW-1185">Reference proteome</keyword>
<protein>
    <submittedName>
        <fullName evidence="1">Uncharacterized protein</fullName>
    </submittedName>
</protein>